<dbReference type="OrthoDB" id="336088at2759"/>
<dbReference type="KEGG" id="smo:SELMODRAFT_171548"/>
<keyword evidence="2 5" id="KW-0863">Zinc-finger</keyword>
<keyword evidence="3" id="KW-0862">Zinc</keyword>
<evidence type="ECO:0000313" key="9">
    <source>
        <dbReference type="EMBL" id="EFJ28497.1"/>
    </source>
</evidence>
<name>D8RHA8_SELML</name>
<proteinExistence type="predicted"/>
<dbReference type="GO" id="GO:0004402">
    <property type="term" value="F:histone acetyltransferase activity"/>
    <property type="evidence" value="ECO:0000318"/>
    <property type="project" value="GO_Central"/>
</dbReference>
<evidence type="ECO:0000256" key="4">
    <source>
        <dbReference type="ARBA" id="ARBA00022853"/>
    </source>
</evidence>
<evidence type="ECO:0000256" key="3">
    <source>
        <dbReference type="ARBA" id="ARBA00022833"/>
    </source>
</evidence>
<dbReference type="GO" id="GO:0000785">
    <property type="term" value="C:chromatin"/>
    <property type="evidence" value="ECO:0000318"/>
    <property type="project" value="GO_Central"/>
</dbReference>
<dbReference type="FunCoup" id="D8RHA8">
    <property type="interactions" value="96"/>
</dbReference>
<gene>
    <name evidence="9" type="ORF">SELMODRAFT_171548</name>
</gene>
<keyword evidence="10" id="KW-1185">Reference proteome</keyword>
<evidence type="ECO:0000256" key="6">
    <source>
        <dbReference type="SAM" id="MobiDB-lite"/>
    </source>
</evidence>
<dbReference type="InterPro" id="IPR019787">
    <property type="entry name" value="Znf_PHD-finger"/>
</dbReference>
<dbReference type="PROSITE" id="PS01359">
    <property type="entry name" value="ZF_PHD_1"/>
    <property type="match status" value="1"/>
</dbReference>
<reference evidence="9 10" key="1">
    <citation type="journal article" date="2011" name="Science">
        <title>The Selaginella genome identifies genetic changes associated with the evolution of vascular plants.</title>
        <authorList>
            <person name="Banks J.A."/>
            <person name="Nishiyama T."/>
            <person name="Hasebe M."/>
            <person name="Bowman J.L."/>
            <person name="Gribskov M."/>
            <person name="dePamphilis C."/>
            <person name="Albert V.A."/>
            <person name="Aono N."/>
            <person name="Aoyama T."/>
            <person name="Ambrose B.A."/>
            <person name="Ashton N.W."/>
            <person name="Axtell M.J."/>
            <person name="Barker E."/>
            <person name="Barker M.S."/>
            <person name="Bennetzen J.L."/>
            <person name="Bonawitz N.D."/>
            <person name="Chapple C."/>
            <person name="Cheng C."/>
            <person name="Correa L.G."/>
            <person name="Dacre M."/>
            <person name="DeBarry J."/>
            <person name="Dreyer I."/>
            <person name="Elias M."/>
            <person name="Engstrom E.M."/>
            <person name="Estelle M."/>
            <person name="Feng L."/>
            <person name="Finet C."/>
            <person name="Floyd S.K."/>
            <person name="Frommer W.B."/>
            <person name="Fujita T."/>
            <person name="Gramzow L."/>
            <person name="Gutensohn M."/>
            <person name="Harholt J."/>
            <person name="Hattori M."/>
            <person name="Heyl A."/>
            <person name="Hirai T."/>
            <person name="Hiwatashi Y."/>
            <person name="Ishikawa M."/>
            <person name="Iwata M."/>
            <person name="Karol K.G."/>
            <person name="Koehler B."/>
            <person name="Kolukisaoglu U."/>
            <person name="Kubo M."/>
            <person name="Kurata T."/>
            <person name="Lalonde S."/>
            <person name="Li K."/>
            <person name="Li Y."/>
            <person name="Litt A."/>
            <person name="Lyons E."/>
            <person name="Manning G."/>
            <person name="Maruyama T."/>
            <person name="Michael T.P."/>
            <person name="Mikami K."/>
            <person name="Miyazaki S."/>
            <person name="Morinaga S."/>
            <person name="Murata T."/>
            <person name="Mueller-Roeber B."/>
            <person name="Nelson D.R."/>
            <person name="Obara M."/>
            <person name="Oguri Y."/>
            <person name="Olmstead R.G."/>
            <person name="Onodera N."/>
            <person name="Petersen B.L."/>
            <person name="Pils B."/>
            <person name="Prigge M."/>
            <person name="Rensing S.A."/>
            <person name="Riano-Pachon D.M."/>
            <person name="Roberts A.W."/>
            <person name="Sato Y."/>
            <person name="Scheller H.V."/>
            <person name="Schulz B."/>
            <person name="Schulz C."/>
            <person name="Shakirov E.V."/>
            <person name="Shibagaki N."/>
            <person name="Shinohara N."/>
            <person name="Shippen D.E."/>
            <person name="Soerensen I."/>
            <person name="Sotooka R."/>
            <person name="Sugimoto N."/>
            <person name="Sugita M."/>
            <person name="Sumikawa N."/>
            <person name="Tanurdzic M."/>
            <person name="Theissen G."/>
            <person name="Ulvskov P."/>
            <person name="Wakazuki S."/>
            <person name="Weng J.K."/>
            <person name="Willats W.W."/>
            <person name="Wipf D."/>
            <person name="Wolf P.G."/>
            <person name="Yang L."/>
            <person name="Zimmer A.D."/>
            <person name="Zhu Q."/>
            <person name="Mitros T."/>
            <person name="Hellsten U."/>
            <person name="Loque D."/>
            <person name="Otillar R."/>
            <person name="Salamov A."/>
            <person name="Schmutz J."/>
            <person name="Shapiro H."/>
            <person name="Lindquist E."/>
            <person name="Lucas S."/>
            <person name="Rokhsar D."/>
            <person name="Grigoriev I.V."/>
        </authorList>
    </citation>
    <scope>NUCLEOTIDE SEQUENCE [LARGE SCALE GENOMIC DNA]</scope>
</reference>
<dbReference type="GO" id="GO:0005634">
    <property type="term" value="C:nucleus"/>
    <property type="evidence" value="ECO:0000318"/>
    <property type="project" value="GO_Central"/>
</dbReference>
<dbReference type="SUPFAM" id="SSF82199">
    <property type="entry name" value="SET domain"/>
    <property type="match status" value="1"/>
</dbReference>
<dbReference type="STRING" id="88036.D8RHA8"/>
<dbReference type="InterPro" id="IPR046341">
    <property type="entry name" value="SET_dom_sf"/>
</dbReference>
<dbReference type="OMA" id="MATWNAT"/>
<dbReference type="InParanoid" id="D8RHA8"/>
<dbReference type="CDD" id="cd10539">
    <property type="entry name" value="SET_ATXR5_6-like"/>
    <property type="match status" value="1"/>
</dbReference>
<dbReference type="SUPFAM" id="SSF57903">
    <property type="entry name" value="FYVE/PHD zinc finger"/>
    <property type="match status" value="1"/>
</dbReference>
<keyword evidence="1" id="KW-0479">Metal-binding</keyword>
<evidence type="ECO:0000259" key="7">
    <source>
        <dbReference type="PROSITE" id="PS50016"/>
    </source>
</evidence>
<dbReference type="InterPro" id="IPR001965">
    <property type="entry name" value="Znf_PHD"/>
</dbReference>
<accession>D8RHA8</accession>
<dbReference type="Pfam" id="PF00628">
    <property type="entry name" value="PHD"/>
    <property type="match status" value="1"/>
</dbReference>
<evidence type="ECO:0000256" key="2">
    <source>
        <dbReference type="ARBA" id="ARBA00022771"/>
    </source>
</evidence>
<dbReference type="Gramene" id="EFJ28497">
    <property type="protein sequence ID" value="EFJ28497"/>
    <property type="gene ID" value="SELMODRAFT_171548"/>
</dbReference>
<dbReference type="PANTHER" id="PTHR48442">
    <property type="entry name" value="SET DOMAIN-CONTAINING PROTEIN"/>
    <property type="match status" value="1"/>
</dbReference>
<evidence type="ECO:0000259" key="8">
    <source>
        <dbReference type="PROSITE" id="PS50280"/>
    </source>
</evidence>
<feature type="domain" description="PHD-type" evidence="7">
    <location>
        <begin position="119"/>
        <end position="169"/>
    </location>
</feature>
<dbReference type="AlphaFoldDB" id="D8RHA8"/>
<dbReference type="InterPro" id="IPR053114">
    <property type="entry name" value="ATXR5/ATXR6"/>
</dbReference>
<dbReference type="GO" id="GO:0006357">
    <property type="term" value="P:regulation of transcription by RNA polymerase II"/>
    <property type="evidence" value="ECO:0000318"/>
    <property type="project" value="GO_Central"/>
</dbReference>
<protein>
    <submittedName>
        <fullName evidence="9">Uncharacterized protein</fullName>
    </submittedName>
</protein>
<dbReference type="GO" id="GO:0003682">
    <property type="term" value="F:chromatin binding"/>
    <property type="evidence" value="ECO:0000318"/>
    <property type="project" value="GO_Central"/>
</dbReference>
<dbReference type="InterPro" id="IPR011011">
    <property type="entry name" value="Znf_FYVE_PHD"/>
</dbReference>
<evidence type="ECO:0000256" key="5">
    <source>
        <dbReference type="PROSITE-ProRule" id="PRU00146"/>
    </source>
</evidence>
<dbReference type="InterPro" id="IPR019786">
    <property type="entry name" value="Zinc_finger_PHD-type_CS"/>
</dbReference>
<dbReference type="PANTHER" id="PTHR48442:SF1">
    <property type="entry name" value="SET DOMAIN-CONTAINING PROTEIN"/>
    <property type="match status" value="1"/>
</dbReference>
<dbReference type="PROSITE" id="PS50280">
    <property type="entry name" value="SET"/>
    <property type="match status" value="1"/>
</dbReference>
<feature type="domain" description="SET" evidence="8">
    <location>
        <begin position="297"/>
        <end position="419"/>
    </location>
</feature>
<dbReference type="EMBL" id="GL377579">
    <property type="protein sequence ID" value="EFJ28497.1"/>
    <property type="molecule type" value="Genomic_DNA"/>
</dbReference>
<dbReference type="GO" id="GO:0003712">
    <property type="term" value="F:transcription coregulator activity"/>
    <property type="evidence" value="ECO:0000318"/>
    <property type="project" value="GO_Central"/>
</dbReference>
<dbReference type="HOGENOM" id="CLU_051756_0_0_1"/>
<dbReference type="SMART" id="SM00249">
    <property type="entry name" value="PHD"/>
    <property type="match status" value="1"/>
</dbReference>
<dbReference type="GO" id="GO:0008270">
    <property type="term" value="F:zinc ion binding"/>
    <property type="evidence" value="ECO:0007669"/>
    <property type="project" value="UniProtKB-KW"/>
</dbReference>
<dbReference type="InterPro" id="IPR013083">
    <property type="entry name" value="Znf_RING/FYVE/PHD"/>
</dbReference>
<dbReference type="Gene3D" id="3.30.40.10">
    <property type="entry name" value="Zinc/RING finger domain, C3HC4 (zinc finger)"/>
    <property type="match status" value="1"/>
</dbReference>
<evidence type="ECO:0000313" key="10">
    <source>
        <dbReference type="Proteomes" id="UP000001514"/>
    </source>
</evidence>
<keyword evidence="4" id="KW-0156">Chromatin regulator</keyword>
<dbReference type="Gene3D" id="2.170.270.10">
    <property type="entry name" value="SET domain"/>
    <property type="match status" value="1"/>
</dbReference>
<organism evidence="10">
    <name type="scientific">Selaginella moellendorffii</name>
    <name type="common">Spikemoss</name>
    <dbReference type="NCBI Taxonomy" id="88036"/>
    <lineage>
        <taxon>Eukaryota</taxon>
        <taxon>Viridiplantae</taxon>
        <taxon>Streptophyta</taxon>
        <taxon>Embryophyta</taxon>
        <taxon>Tracheophyta</taxon>
        <taxon>Lycopodiopsida</taxon>
        <taxon>Selaginellales</taxon>
        <taxon>Selaginellaceae</taxon>
        <taxon>Selaginella</taxon>
    </lineage>
</organism>
<sequence length="431" mass="49300">MAEHKIIFVEPPAGCEERRRSKRMMACPSGHRYCCSEIPETPRKAVRKSPKKIGAGSPPSPTKIRNSPRSRTAGPVTRKIKRRNLAEIYEITPACELPKEEEEDEDEDDEEDDYEEVDDVKCGNCDRANDPQRFLLCDGCDRGYHMYCLSPILVAVPKGDWFCPHCSKDRQQVKVFPMVQRKLIDFFGIEKVEEEPTKEVRRRRHSGSLVIYKKSRKLLPYMPSKDPSQRLEQMASLASALMTSGIEFSNELTYLPGLAPRRANRAVLEKGGMQVIGKEDKATYELCKAMCLRGEHPPLMVTRDPRQGFVVEANNHIKDMTLIAEYTGDVDFMCNREDDEGDSIMGLLFPEDASQELVICPDKRGNIARFISGINNHTPDGRKKQNLRCIRFDIDGEVHALLVSIRDIAKGERLYYDYNAYQKEYPTEHFE</sequence>
<dbReference type="InterPro" id="IPR001214">
    <property type="entry name" value="SET_dom"/>
</dbReference>
<dbReference type="Proteomes" id="UP000001514">
    <property type="component" value="Unassembled WGS sequence"/>
</dbReference>
<evidence type="ECO:0000256" key="1">
    <source>
        <dbReference type="ARBA" id="ARBA00022723"/>
    </source>
</evidence>
<dbReference type="eggNOG" id="KOG1083">
    <property type="taxonomic scope" value="Eukaryota"/>
</dbReference>
<dbReference type="Pfam" id="PF00856">
    <property type="entry name" value="SET"/>
    <property type="match status" value="1"/>
</dbReference>
<feature type="region of interest" description="Disordered" evidence="6">
    <location>
        <begin position="42"/>
        <end position="77"/>
    </location>
</feature>
<dbReference type="PROSITE" id="PS50016">
    <property type="entry name" value="ZF_PHD_2"/>
    <property type="match status" value="1"/>
</dbReference>